<dbReference type="RefSeq" id="WP_344544403.1">
    <property type="nucleotide sequence ID" value="NZ_BAAATD010000006.1"/>
</dbReference>
<sequence>MMDLQRLRLLGELRSRGTIAAVADALSYSPSTVSHQLSELQREVGVTLFERDGRRLRLTEAAHVLARHADVLLARVELAEAEVAATAGAVTGVVRIVAFQTAAFLLAPVLADLAERHPGLRIETVMSEPDEALETLERRGCDLAICDEYEAVPRPRPAGFAFEELHVERVKLVVPRDHPVAGATPARIRDLESEVWAGGAPTESHGRLINEVCRRHGGFTPDRRHQTCDVLALLALVSARQAVTLLPELARPERDPGVAVLPIAGRPVVRRIFTAVREASLPRPALVAVRTALRAARSPAPEPPHATPPNGLHALNPSNL</sequence>
<keyword evidence="2" id="KW-0805">Transcription regulation</keyword>
<reference evidence="8" key="1">
    <citation type="journal article" date="2019" name="Int. J. Syst. Evol. Microbiol.">
        <title>The Global Catalogue of Microorganisms (GCM) 10K type strain sequencing project: providing services to taxonomists for standard genome sequencing and annotation.</title>
        <authorList>
            <consortium name="The Broad Institute Genomics Platform"/>
            <consortium name="The Broad Institute Genome Sequencing Center for Infectious Disease"/>
            <person name="Wu L."/>
            <person name="Ma J."/>
        </authorList>
    </citation>
    <scope>NUCLEOTIDE SEQUENCE [LARGE SCALE GENOMIC DNA]</scope>
    <source>
        <strain evidence="8">JCM 6833</strain>
    </source>
</reference>
<name>A0ABP6C9F0_9ACTN</name>
<gene>
    <name evidence="7" type="ORF">GCM10010411_48890</name>
</gene>
<organism evidence="7 8">
    <name type="scientific">Actinomadura fulvescens</name>
    <dbReference type="NCBI Taxonomy" id="46160"/>
    <lineage>
        <taxon>Bacteria</taxon>
        <taxon>Bacillati</taxon>
        <taxon>Actinomycetota</taxon>
        <taxon>Actinomycetes</taxon>
        <taxon>Streptosporangiales</taxon>
        <taxon>Thermomonosporaceae</taxon>
        <taxon>Actinomadura</taxon>
    </lineage>
</organism>
<evidence type="ECO:0000256" key="5">
    <source>
        <dbReference type="SAM" id="MobiDB-lite"/>
    </source>
</evidence>
<evidence type="ECO:0000256" key="3">
    <source>
        <dbReference type="ARBA" id="ARBA00023125"/>
    </source>
</evidence>
<evidence type="ECO:0000256" key="4">
    <source>
        <dbReference type="ARBA" id="ARBA00023163"/>
    </source>
</evidence>
<dbReference type="Proteomes" id="UP001501509">
    <property type="component" value="Unassembled WGS sequence"/>
</dbReference>
<comment type="caution">
    <text evidence="7">The sequence shown here is derived from an EMBL/GenBank/DDBJ whole genome shotgun (WGS) entry which is preliminary data.</text>
</comment>
<evidence type="ECO:0000313" key="7">
    <source>
        <dbReference type="EMBL" id="GAA2608865.1"/>
    </source>
</evidence>
<dbReference type="EMBL" id="BAAATD010000006">
    <property type="protein sequence ID" value="GAA2608865.1"/>
    <property type="molecule type" value="Genomic_DNA"/>
</dbReference>
<dbReference type="Pfam" id="PF00126">
    <property type="entry name" value="HTH_1"/>
    <property type="match status" value="1"/>
</dbReference>
<dbReference type="PROSITE" id="PS50931">
    <property type="entry name" value="HTH_LYSR"/>
    <property type="match status" value="1"/>
</dbReference>
<accession>A0ABP6C9F0</accession>
<feature type="domain" description="HTH lysR-type" evidence="6">
    <location>
        <begin position="2"/>
        <end position="59"/>
    </location>
</feature>
<protein>
    <submittedName>
        <fullName evidence="7">LysR family transcriptional regulator</fullName>
    </submittedName>
</protein>
<dbReference type="InterPro" id="IPR005119">
    <property type="entry name" value="LysR_subst-bd"/>
</dbReference>
<dbReference type="InterPro" id="IPR036388">
    <property type="entry name" value="WH-like_DNA-bd_sf"/>
</dbReference>
<dbReference type="Pfam" id="PF03466">
    <property type="entry name" value="LysR_substrate"/>
    <property type="match status" value="1"/>
</dbReference>
<evidence type="ECO:0000259" key="6">
    <source>
        <dbReference type="PROSITE" id="PS50931"/>
    </source>
</evidence>
<dbReference type="Gene3D" id="3.40.190.10">
    <property type="entry name" value="Periplasmic binding protein-like II"/>
    <property type="match status" value="2"/>
</dbReference>
<comment type="similarity">
    <text evidence="1">Belongs to the LysR transcriptional regulatory family.</text>
</comment>
<feature type="region of interest" description="Disordered" evidence="5">
    <location>
        <begin position="296"/>
        <end position="320"/>
    </location>
</feature>
<dbReference type="SUPFAM" id="SSF53850">
    <property type="entry name" value="Periplasmic binding protein-like II"/>
    <property type="match status" value="1"/>
</dbReference>
<dbReference type="SUPFAM" id="SSF46785">
    <property type="entry name" value="Winged helix' DNA-binding domain"/>
    <property type="match status" value="1"/>
</dbReference>
<dbReference type="Gene3D" id="1.10.10.10">
    <property type="entry name" value="Winged helix-like DNA-binding domain superfamily/Winged helix DNA-binding domain"/>
    <property type="match status" value="1"/>
</dbReference>
<evidence type="ECO:0000256" key="1">
    <source>
        <dbReference type="ARBA" id="ARBA00009437"/>
    </source>
</evidence>
<dbReference type="PANTHER" id="PTHR30346:SF29">
    <property type="entry name" value="LYSR SUBSTRATE-BINDING"/>
    <property type="match status" value="1"/>
</dbReference>
<keyword evidence="4" id="KW-0804">Transcription</keyword>
<dbReference type="PANTHER" id="PTHR30346">
    <property type="entry name" value="TRANSCRIPTIONAL DUAL REGULATOR HCAR-RELATED"/>
    <property type="match status" value="1"/>
</dbReference>
<dbReference type="CDD" id="cd00090">
    <property type="entry name" value="HTH_ARSR"/>
    <property type="match status" value="1"/>
</dbReference>
<dbReference type="InterPro" id="IPR011991">
    <property type="entry name" value="ArsR-like_HTH"/>
</dbReference>
<dbReference type="InterPro" id="IPR036390">
    <property type="entry name" value="WH_DNA-bd_sf"/>
</dbReference>
<dbReference type="InterPro" id="IPR000847">
    <property type="entry name" value="LysR_HTH_N"/>
</dbReference>
<proteinExistence type="inferred from homology"/>
<evidence type="ECO:0000313" key="8">
    <source>
        <dbReference type="Proteomes" id="UP001501509"/>
    </source>
</evidence>
<keyword evidence="3" id="KW-0238">DNA-binding</keyword>
<keyword evidence="8" id="KW-1185">Reference proteome</keyword>
<evidence type="ECO:0000256" key="2">
    <source>
        <dbReference type="ARBA" id="ARBA00023015"/>
    </source>
</evidence>